<protein>
    <submittedName>
        <fullName evidence="1">AraC family transcriptional regulator</fullName>
    </submittedName>
</protein>
<accession>A0ACC6PEF0</accession>
<organism evidence="1 2">
    <name type="scientific">Saccharibacillus sacchari</name>
    <dbReference type="NCBI Taxonomy" id="456493"/>
    <lineage>
        <taxon>Bacteria</taxon>
        <taxon>Bacillati</taxon>
        <taxon>Bacillota</taxon>
        <taxon>Bacilli</taxon>
        <taxon>Bacillales</taxon>
        <taxon>Paenibacillaceae</taxon>
        <taxon>Saccharibacillus</taxon>
    </lineage>
</organism>
<name>A0ACC6PEF0_9BACL</name>
<keyword evidence="2" id="KW-1185">Reference proteome</keyword>
<sequence length="303" mass="34058">MMPIDSISALHELLGCGKPAHPLITVIPFENIRTPENIATNALALDFYVISHKNNPDCELRYGRRSYDFREGSLIFTAPGQIMSGGGTYEGRTEGWMLCIHPDLIRGSSLWRKMPEYGFFEYESSEALHLSEAEKETVERLVENIRTEYGGNLDAHSRDLIVSNLELLLNYADRFYGRQFLTRTAVGKQAIVRFEELLDACFVADRIENCGVPSVKSLAQDMGYSPNYLSDMLKKETGKTAQEHIKLKLADLAEHLLLASGEPIYRISEKLGFEQPSSFTKFVKAQFGVSPVDYRKTRGVSSG</sequence>
<comment type="caution">
    <text evidence="1">The sequence shown here is derived from an EMBL/GenBank/DDBJ whole genome shotgun (WGS) entry which is preliminary data.</text>
</comment>
<dbReference type="Proteomes" id="UP001380953">
    <property type="component" value="Unassembled WGS sequence"/>
</dbReference>
<evidence type="ECO:0000313" key="1">
    <source>
        <dbReference type="EMBL" id="MEJ8305163.1"/>
    </source>
</evidence>
<dbReference type="EMBL" id="JBBKAR010000039">
    <property type="protein sequence ID" value="MEJ8305163.1"/>
    <property type="molecule type" value="Genomic_DNA"/>
</dbReference>
<evidence type="ECO:0000313" key="2">
    <source>
        <dbReference type="Proteomes" id="UP001380953"/>
    </source>
</evidence>
<proteinExistence type="predicted"/>
<gene>
    <name evidence="1" type="ORF">WKI47_14755</name>
</gene>
<reference evidence="1" key="1">
    <citation type="submission" date="2024-03" db="EMBL/GenBank/DDBJ databases">
        <title>Whole genome sequecning of epiphytes from Marcgravia umbellata leaves.</title>
        <authorList>
            <person name="Kumar G."/>
            <person name="Savka M.A."/>
        </authorList>
    </citation>
    <scope>NUCLEOTIDE SEQUENCE</scope>
    <source>
        <strain evidence="1">RIT_BL5</strain>
    </source>
</reference>